<sequence>MPHGYEESGEHSNDVWTYCTTTKFTKVRKSTSALPAVTVYYCDYLCGQQLAIDGKFVAFMDEDLKSDSTVDFTGSADSAGSKAGKLAVSAVVESLATATTDLKEAMSQRNNVTEEISQTNSWNDYFDIGNWYCKLKEDTRNGDLSKARMVGAMEVRIGQLEAHLKIVPAKSVIETEETGALAE</sequence>
<dbReference type="Proteomes" id="UP001153069">
    <property type="component" value="Unassembled WGS sequence"/>
</dbReference>
<keyword evidence="2" id="KW-1185">Reference proteome</keyword>
<dbReference type="EMBL" id="CAICTM010000253">
    <property type="protein sequence ID" value="CAB9506112.1"/>
    <property type="molecule type" value="Genomic_DNA"/>
</dbReference>
<dbReference type="AlphaFoldDB" id="A0A9N8HAU9"/>
<proteinExistence type="predicted"/>
<organism evidence="1 2">
    <name type="scientific">Seminavis robusta</name>
    <dbReference type="NCBI Taxonomy" id="568900"/>
    <lineage>
        <taxon>Eukaryota</taxon>
        <taxon>Sar</taxon>
        <taxon>Stramenopiles</taxon>
        <taxon>Ochrophyta</taxon>
        <taxon>Bacillariophyta</taxon>
        <taxon>Bacillariophyceae</taxon>
        <taxon>Bacillariophycidae</taxon>
        <taxon>Naviculales</taxon>
        <taxon>Naviculaceae</taxon>
        <taxon>Seminavis</taxon>
    </lineage>
</organism>
<protein>
    <submittedName>
        <fullName evidence="1">Uncharacterized protein</fullName>
    </submittedName>
</protein>
<evidence type="ECO:0000313" key="1">
    <source>
        <dbReference type="EMBL" id="CAB9506112.1"/>
    </source>
</evidence>
<comment type="caution">
    <text evidence="1">The sequence shown here is derived from an EMBL/GenBank/DDBJ whole genome shotgun (WGS) entry which is preliminary data.</text>
</comment>
<evidence type="ECO:0000313" key="2">
    <source>
        <dbReference type="Proteomes" id="UP001153069"/>
    </source>
</evidence>
<name>A0A9N8HAU9_9STRA</name>
<reference evidence="1" key="1">
    <citation type="submission" date="2020-06" db="EMBL/GenBank/DDBJ databases">
        <authorList>
            <consortium name="Plant Systems Biology data submission"/>
        </authorList>
    </citation>
    <scope>NUCLEOTIDE SEQUENCE</scope>
    <source>
        <strain evidence="1">D6</strain>
    </source>
</reference>
<accession>A0A9N8HAU9</accession>
<gene>
    <name evidence="1" type="ORF">SEMRO_254_G100200.1</name>
</gene>